<evidence type="ECO:0000256" key="6">
    <source>
        <dbReference type="ARBA" id="ARBA00023125"/>
    </source>
</evidence>
<comment type="caution">
    <text evidence="12">The sequence shown here is derived from an EMBL/GenBank/DDBJ whole genome shotgun (WGS) entry which is preliminary data.</text>
</comment>
<dbReference type="SUPFAM" id="SSF47823">
    <property type="entry name" value="lambda integrase-like, N-terminal domain"/>
    <property type="match status" value="1"/>
</dbReference>
<dbReference type="HAMAP" id="MF_01808">
    <property type="entry name" value="Recomb_XerC_XerD"/>
    <property type="match status" value="1"/>
</dbReference>
<keyword evidence="5 9" id="KW-0229">DNA integration</keyword>
<sequence>MSTGKGDRGLLEELVRFYIDHLSVEKGLSRNTVTAYGSDLEGYVSFLEREGVKGPDGMTLERTISFMSEEEERRGTASRARMLSAIKGFHRFLYRERKVRDLEVQGVKSPRISRRIPFVLSQDEVERLLDVRDRSPLGLRDGAMLELAYSTGLRVSEACRLTLEQIDFERRLIRVRGKGKKERIVPFGRKAAEAVRLYLAEGRPRLLKGRMPAAVFLNNRGSGLSRVGFWKILKKRSAEAGLPADATPHTLRHSFATHLIEGGADLRAVQELLGHSSIATTQIYTKLDMDYLLEVHRTFHPRG</sequence>
<dbReference type="PROSITE" id="PS51898">
    <property type="entry name" value="TYR_RECOMBINASE"/>
    <property type="match status" value="1"/>
</dbReference>
<dbReference type="InterPro" id="IPR013762">
    <property type="entry name" value="Integrase-like_cat_sf"/>
</dbReference>
<feature type="active site" evidence="9">
    <location>
        <position position="275"/>
    </location>
</feature>
<dbReference type="GO" id="GO:0009037">
    <property type="term" value="F:tyrosine-based site-specific recombinase activity"/>
    <property type="evidence" value="ECO:0007669"/>
    <property type="project" value="UniProtKB-UniRule"/>
</dbReference>
<dbReference type="InterPro" id="IPR002104">
    <property type="entry name" value="Integrase_catalytic"/>
</dbReference>
<name>A0A7V2AV99_UNCEI</name>
<feature type="active site" description="O-(3'-phospho-DNA)-tyrosine intermediate" evidence="9">
    <location>
        <position position="284"/>
    </location>
</feature>
<evidence type="ECO:0000259" key="10">
    <source>
        <dbReference type="PROSITE" id="PS51898"/>
    </source>
</evidence>
<evidence type="ECO:0000256" key="9">
    <source>
        <dbReference type="HAMAP-Rule" id="MF_01808"/>
    </source>
</evidence>
<dbReference type="InterPro" id="IPR011010">
    <property type="entry name" value="DNA_brk_join_enz"/>
</dbReference>
<dbReference type="GO" id="GO:0007059">
    <property type="term" value="P:chromosome segregation"/>
    <property type="evidence" value="ECO:0007669"/>
    <property type="project" value="UniProtKB-UniRule"/>
</dbReference>
<accession>A0A7V2AV99</accession>
<evidence type="ECO:0000256" key="3">
    <source>
        <dbReference type="ARBA" id="ARBA00022618"/>
    </source>
</evidence>
<protein>
    <recommendedName>
        <fullName evidence="9">Tyrosine recombinase XerC</fullName>
    </recommendedName>
</protein>
<dbReference type="InterPro" id="IPR050090">
    <property type="entry name" value="Tyrosine_recombinase_XerCD"/>
</dbReference>
<reference evidence="12" key="1">
    <citation type="journal article" date="2020" name="mSystems">
        <title>Genome- and Community-Level Interaction Insights into Carbon Utilization and Element Cycling Functions of Hydrothermarchaeota in Hydrothermal Sediment.</title>
        <authorList>
            <person name="Zhou Z."/>
            <person name="Liu Y."/>
            <person name="Xu W."/>
            <person name="Pan J."/>
            <person name="Luo Z.H."/>
            <person name="Li M."/>
        </authorList>
    </citation>
    <scope>NUCLEOTIDE SEQUENCE [LARGE SCALE GENOMIC DNA]</scope>
    <source>
        <strain evidence="12">SpSt-1233</strain>
    </source>
</reference>
<dbReference type="NCBIfam" id="NF040815">
    <property type="entry name" value="recomb_XerA_Arch"/>
    <property type="match status" value="1"/>
</dbReference>
<evidence type="ECO:0000256" key="2">
    <source>
        <dbReference type="ARBA" id="ARBA00022490"/>
    </source>
</evidence>
<evidence type="ECO:0000256" key="7">
    <source>
        <dbReference type="ARBA" id="ARBA00023172"/>
    </source>
</evidence>
<dbReference type="EMBL" id="DSEC01000400">
    <property type="protein sequence ID" value="HER43930.1"/>
    <property type="molecule type" value="Genomic_DNA"/>
</dbReference>
<feature type="active site" evidence="9">
    <location>
        <position position="154"/>
    </location>
</feature>
<evidence type="ECO:0000256" key="8">
    <source>
        <dbReference type="ARBA" id="ARBA00023306"/>
    </source>
</evidence>
<comment type="subcellular location">
    <subcellularLocation>
        <location evidence="1 9">Cytoplasm</location>
    </subcellularLocation>
</comment>
<keyword evidence="7 9" id="KW-0233">DNA recombination</keyword>
<dbReference type="InterPro" id="IPR023009">
    <property type="entry name" value="Tyrosine_recombinase_XerC/XerD"/>
</dbReference>
<dbReference type="Gene3D" id="1.10.150.130">
    <property type="match status" value="1"/>
</dbReference>
<comment type="similarity">
    <text evidence="9">Belongs to the 'phage' integrase family. XerC subfamily.</text>
</comment>
<evidence type="ECO:0000313" key="12">
    <source>
        <dbReference type="EMBL" id="HER43930.1"/>
    </source>
</evidence>
<dbReference type="SUPFAM" id="SSF56349">
    <property type="entry name" value="DNA breaking-rejoining enzymes"/>
    <property type="match status" value="1"/>
</dbReference>
<feature type="active site" evidence="9">
    <location>
        <position position="178"/>
    </location>
</feature>
<keyword evidence="3 9" id="KW-0132">Cell division</keyword>
<keyword evidence="8 9" id="KW-0131">Cell cycle</keyword>
<dbReference type="GO" id="GO:0005737">
    <property type="term" value="C:cytoplasm"/>
    <property type="evidence" value="ECO:0007669"/>
    <property type="project" value="UniProtKB-SubCell"/>
</dbReference>
<feature type="active site" evidence="9">
    <location>
        <position position="252"/>
    </location>
</feature>
<dbReference type="GO" id="GO:0003677">
    <property type="term" value="F:DNA binding"/>
    <property type="evidence" value="ECO:0007669"/>
    <property type="project" value="UniProtKB-UniRule"/>
</dbReference>
<proteinExistence type="inferred from homology"/>
<keyword evidence="2 9" id="KW-0963">Cytoplasm</keyword>
<evidence type="ECO:0000256" key="5">
    <source>
        <dbReference type="ARBA" id="ARBA00022908"/>
    </source>
</evidence>
<dbReference type="Pfam" id="PF02899">
    <property type="entry name" value="Phage_int_SAM_1"/>
    <property type="match status" value="1"/>
</dbReference>
<dbReference type="Gene3D" id="1.10.443.10">
    <property type="entry name" value="Intergrase catalytic core"/>
    <property type="match status" value="1"/>
</dbReference>
<dbReference type="PROSITE" id="PS51900">
    <property type="entry name" value="CB"/>
    <property type="match status" value="1"/>
</dbReference>
<dbReference type="Proteomes" id="UP000886069">
    <property type="component" value="Unassembled WGS sequence"/>
</dbReference>
<feature type="active site" evidence="9">
    <location>
        <position position="249"/>
    </location>
</feature>
<feature type="domain" description="Core-binding (CB)" evidence="11">
    <location>
        <begin position="9"/>
        <end position="94"/>
    </location>
</feature>
<evidence type="ECO:0000256" key="1">
    <source>
        <dbReference type="ARBA" id="ARBA00004496"/>
    </source>
</evidence>
<comment type="function">
    <text evidence="9">Site-specific tyrosine recombinase, which acts by catalyzing the cutting and rejoining of the recombining DNA molecules. The XerC-XerD complex is essential to convert dimers of the bacterial chromosome into monomers to permit their segregation at cell division. It also contributes to the segregational stability of plasmids.</text>
</comment>
<organism evidence="12">
    <name type="scientific">Eiseniibacteriota bacterium</name>
    <dbReference type="NCBI Taxonomy" id="2212470"/>
    <lineage>
        <taxon>Bacteria</taxon>
        <taxon>Candidatus Eiseniibacteriota</taxon>
    </lineage>
</organism>
<keyword evidence="4 9" id="KW-0159">Chromosome partition</keyword>
<dbReference type="AlphaFoldDB" id="A0A7V2AV99"/>
<dbReference type="NCBIfam" id="NF001399">
    <property type="entry name" value="PRK00283.1"/>
    <property type="match status" value="1"/>
</dbReference>
<gene>
    <name evidence="9" type="primary">xerC</name>
    <name evidence="12" type="ORF">ENO08_05675</name>
</gene>
<feature type="domain" description="Tyr recombinase" evidence="10">
    <location>
        <begin position="115"/>
        <end position="297"/>
    </location>
</feature>
<keyword evidence="6 9" id="KW-0238">DNA-binding</keyword>
<dbReference type="InterPro" id="IPR004107">
    <property type="entry name" value="Integrase_SAM-like_N"/>
</dbReference>
<dbReference type="PANTHER" id="PTHR30349">
    <property type="entry name" value="PHAGE INTEGRASE-RELATED"/>
    <property type="match status" value="1"/>
</dbReference>
<dbReference type="CDD" id="cd00798">
    <property type="entry name" value="INT_XerDC_C"/>
    <property type="match status" value="1"/>
</dbReference>
<dbReference type="GO" id="GO:0051301">
    <property type="term" value="P:cell division"/>
    <property type="evidence" value="ECO:0007669"/>
    <property type="project" value="UniProtKB-KW"/>
</dbReference>
<dbReference type="GO" id="GO:0006313">
    <property type="term" value="P:DNA transposition"/>
    <property type="evidence" value="ECO:0007669"/>
    <property type="project" value="UniProtKB-UniRule"/>
</dbReference>
<evidence type="ECO:0000259" key="11">
    <source>
        <dbReference type="PROSITE" id="PS51900"/>
    </source>
</evidence>
<dbReference type="PANTHER" id="PTHR30349:SF81">
    <property type="entry name" value="TYROSINE RECOMBINASE XERC"/>
    <property type="match status" value="1"/>
</dbReference>
<comment type="subunit">
    <text evidence="9">Forms a cyclic heterotetrameric complex composed of two molecules of XerC and two molecules of XerD.</text>
</comment>
<evidence type="ECO:0000256" key="4">
    <source>
        <dbReference type="ARBA" id="ARBA00022829"/>
    </source>
</evidence>
<dbReference type="InterPro" id="IPR044068">
    <property type="entry name" value="CB"/>
</dbReference>
<dbReference type="InterPro" id="IPR010998">
    <property type="entry name" value="Integrase_recombinase_N"/>
</dbReference>
<dbReference type="Pfam" id="PF00589">
    <property type="entry name" value="Phage_integrase"/>
    <property type="match status" value="1"/>
</dbReference>